<organism evidence="1 2">
    <name type="scientific">Prunus armeniaca</name>
    <name type="common">Apricot</name>
    <name type="synonym">Armeniaca vulgaris</name>
    <dbReference type="NCBI Taxonomy" id="36596"/>
    <lineage>
        <taxon>Eukaryota</taxon>
        <taxon>Viridiplantae</taxon>
        <taxon>Streptophyta</taxon>
        <taxon>Embryophyta</taxon>
        <taxon>Tracheophyta</taxon>
        <taxon>Spermatophyta</taxon>
        <taxon>Magnoliopsida</taxon>
        <taxon>eudicotyledons</taxon>
        <taxon>Gunneridae</taxon>
        <taxon>Pentapetalae</taxon>
        <taxon>rosids</taxon>
        <taxon>fabids</taxon>
        <taxon>Rosales</taxon>
        <taxon>Rosaceae</taxon>
        <taxon>Amygdaloideae</taxon>
        <taxon>Amygdaleae</taxon>
        <taxon>Prunus</taxon>
    </lineage>
</organism>
<name>A0A6J5V7S5_PRUAR</name>
<proteinExistence type="predicted"/>
<gene>
    <name evidence="1" type="ORF">CURHAP_LOCUS39764</name>
</gene>
<reference evidence="1 2" key="1">
    <citation type="submission" date="2020-05" db="EMBL/GenBank/DDBJ databases">
        <authorList>
            <person name="Campoy J."/>
            <person name="Schneeberger K."/>
            <person name="Spophaly S."/>
        </authorList>
    </citation>
    <scope>NUCLEOTIDE SEQUENCE [LARGE SCALE GENOMIC DNA]</scope>
    <source>
        <strain evidence="1">PruArmRojPasFocal</strain>
    </source>
</reference>
<sequence>MLSMNKQLLCKCLKRHRQKQKDSEQISRTNSHVVLTTFNVAAGHTFLPAISSAQIPGLLQNSHGPLAKNLFRFSALVAFEPSATFIFNLHRTHANLQ</sequence>
<evidence type="ECO:0000313" key="2">
    <source>
        <dbReference type="Proteomes" id="UP000507222"/>
    </source>
</evidence>
<dbReference type="Proteomes" id="UP000507222">
    <property type="component" value="Unassembled WGS sequence"/>
</dbReference>
<protein>
    <submittedName>
        <fullName evidence="1">Uncharacterized protein</fullName>
    </submittedName>
</protein>
<dbReference type="AlphaFoldDB" id="A0A6J5V7S5"/>
<evidence type="ECO:0000313" key="1">
    <source>
        <dbReference type="EMBL" id="CAB4284261.1"/>
    </source>
</evidence>
<dbReference type="EMBL" id="CAEKDK010000006">
    <property type="protein sequence ID" value="CAB4284261.1"/>
    <property type="molecule type" value="Genomic_DNA"/>
</dbReference>
<accession>A0A6J5V7S5</accession>